<feature type="compositionally biased region" description="Acidic residues" evidence="1">
    <location>
        <begin position="1040"/>
        <end position="1060"/>
    </location>
</feature>
<sequence>MTVPYHFTPRIPSAPHSTPFSASSYKLSNAKSTRPPIHNPYDKFTQPEFDAWIGGITGALKRALGQEEESNEYNKSNALNVIHSRSQPEAYGDVDDSEFSDGAIDDSFAEIKARRAVGKGKARDPREGPGLGKGNSLQPIEIVSSDEEDAEEAAEVELSMTIPGDSDSDKSDEEEERLQSEEEYSWDRGQSSSQPLQSPDRSARRKEVVTREEYVTEQEEQEEQEGYDREGVEYEEFDEEEYEEEEEEKEGRTGPVQVACDEIIEIDADSEGELDEDELSEEDLSASPRKSRGKIKENSLEEDGRHQEEAEEVSDEEYDDDEEDEDELGTSQLLYSRSQIHHPQNDRYEDEGTNMVDADADADDEIQEIQPPEHDTCTSLFVQLVDYADVYKIIAFPPKPYTSLVDNKHIELPDPWSGPRTYAEDYYSGGDVRIQAGQKVDAHDLGSLDIGPESTFDLEADKGADFEPQMEEDTSFPPRAGSVERPVDIVDPWEGPQTYAEDFYSGGPVHLPQGARTTAHFIGPIDVDYVEELDTSATPQANDEQFQPLNDNTSFPDEIASDEIPVEIQDPWAGPQTYAEDHYSGGDVRTTLGVPIDPALLSGIGDVVDDIDGFLTPGALTPSQAAEEHINSIYDDDENQAEVDEEEGSILPPPTNRYVSSISRPVPDDAEFIAVNDSDDEQELTSSQAAKENDLEGGDLDLGYPLGDHIQYEHNEEEDNREVEERVSEEVDELDEDAAEPQAGLITQADADVSISNPPLEESRGEDEVQNSEQAIKSEAPSEQELSVLDAQADRQTEGYTPTLEENRGVNTPAVISGFEVVPETVSEERPTTKSGVEAETQIESTFERTPTEDAIVTVIDERVIKDDESGSESRQGHMVIEEISTHFGNPMAAEPAETATSGNTVATEIDEIPTEGDNTSASGDVDIPETYEDSMETSVVDEEIPMTIVGNTAESDEDHIRSTPSLEDEDDPPASALPTAFDSIQTHGQLPTPPSEKGRYVSLPPDMEDTIPKRKDSETPDPANNIVGKEAPGLNIPESIDEGTFMDEDADGEVDDESDLDYIEVKTVGSEEEFINDEAYIVEEIRTEGRSSVEPSDRGMSLDVVSVGYEGAVDDHSNEGIRLGDDHMPLSTEHVSPTTLEAAREAVSEQSMDKEGVSFIAEVDQGQDSEDVAEIASASDSLPTQLDIPIPVTADSDVLDPTHPADDGSQVAEATSGSDALHTTSEVSTPVTANTNVLDQPASSIATLPTQLDVSMPASANEDVIELTDRPLASPPSSLPSDVLNTSGIVSSHLLTPRSAGEPIPVSIPVHSSTLRAMTQLNENLATGSPDNSTQVDGLFTPAEAVTKSTEQELESRRILTEMAQYVFGTGTSSALFSSTLEKSQDSGSTAAPSHGSRLASLPEIPTSQRLSRLPSATGDNEFSADVFGQVSSTDLPEGAVSDTVNNTPLPDGTSLRYRAPSVSMRVTLSRKPTDPVLMADPYPYCLSTPGPSNYPGQDEASEEEIGFDNSQSSISTVEKETEDKDASSIVDDGEGLGFQYPPDVALVSRQETAPAQLKEDETGTANLVQGQIENSAISYTGKDSIASPSSSSITPTVTLLAAEGSTTKRKRDPYPYPYKPSSAVKTQKGKGRKGTKGEHKGKFQATKNLIPEPTSEETILVKPRQAGKIAKPTNRATSITSIQESQASSGASAAYQILQSGSRSSSVSSAIPDNRSVVSQPSPTVNKPNALPPTINLESLFHAHGQKKKALALTTQQSFSPRAQSKKPQLSRFPSTSTVPDQPSPTSSTAALSPVVPPTKPDTPTVKITTTPSRSNFTTPVTRSHCRYHRISLPKEEGGTRVNFLVPGCSLNDRELMDEEEIVDHGDATVDDSRNMLKDIENLGFSLDLIGVIRQLVGLDILREQEVFYLPQPGEVVTWKKAPLQKSVSERAAMVRAPGEASSHAGSPGGYSGTGITVSVSNRRPRSFSSYSSTPSIDTTLIRGSAPSFKPEQSDDEEPAAKRPRPSPEEQAVMGPPGSQSKGKPSLKNRRNKKIDLTYEPGEEEQDEESDHENLTSSRKRRKSTRGVKRSRTSEVVPTTGGNDEEREMKKLKSDSITPPESEPQSEHLFALTAMEHPAT</sequence>
<reference evidence="2 3" key="1">
    <citation type="journal article" date="2018" name="Evol. Lett.">
        <title>Horizontal gene cluster transfer increased hallucinogenic mushroom diversity.</title>
        <authorList>
            <person name="Reynolds H.T."/>
            <person name="Vijayakumar V."/>
            <person name="Gluck-Thaler E."/>
            <person name="Korotkin H.B."/>
            <person name="Matheny P.B."/>
            <person name="Slot J.C."/>
        </authorList>
    </citation>
    <scope>NUCLEOTIDE SEQUENCE [LARGE SCALE GENOMIC DNA]</scope>
    <source>
        <strain evidence="2 3">2631</strain>
    </source>
</reference>
<feature type="region of interest" description="Disordered" evidence="1">
    <location>
        <begin position="1491"/>
        <end position="1539"/>
    </location>
</feature>
<feature type="region of interest" description="Disordered" evidence="1">
    <location>
        <begin position="637"/>
        <end position="812"/>
    </location>
</feature>
<feature type="region of interest" description="Disordered" evidence="1">
    <location>
        <begin position="1602"/>
        <end position="1691"/>
    </location>
</feature>
<feature type="compositionally biased region" description="Low complexity" evidence="1">
    <location>
        <begin position="1786"/>
        <end position="1796"/>
    </location>
</feature>
<feature type="region of interest" description="Disordered" evidence="1">
    <location>
        <begin position="1380"/>
        <end position="1422"/>
    </location>
</feature>
<feature type="compositionally biased region" description="Polar residues" evidence="1">
    <location>
        <begin position="1380"/>
        <end position="1393"/>
    </location>
</feature>
<feature type="compositionally biased region" description="Polar residues" evidence="1">
    <location>
        <begin position="1718"/>
        <end position="1729"/>
    </location>
</feature>
<protein>
    <submittedName>
        <fullName evidence="2">Uncharacterized protein</fullName>
    </submittedName>
</protein>
<feature type="compositionally biased region" description="Polar residues" evidence="1">
    <location>
        <begin position="1213"/>
        <end position="1239"/>
    </location>
</feature>
<feature type="compositionally biased region" description="Basic and acidic residues" evidence="1">
    <location>
        <begin position="294"/>
        <end position="308"/>
    </location>
</feature>
<feature type="compositionally biased region" description="Acidic residues" evidence="1">
    <location>
        <begin position="144"/>
        <end position="155"/>
    </location>
</feature>
<feature type="compositionally biased region" description="Polar residues" evidence="1">
    <location>
        <begin position="1755"/>
        <end position="1783"/>
    </location>
</feature>
<organism evidence="2 3">
    <name type="scientific">Psilocybe cyanescens</name>
    <dbReference type="NCBI Taxonomy" id="93625"/>
    <lineage>
        <taxon>Eukaryota</taxon>
        <taxon>Fungi</taxon>
        <taxon>Dikarya</taxon>
        <taxon>Basidiomycota</taxon>
        <taxon>Agaricomycotina</taxon>
        <taxon>Agaricomycetes</taxon>
        <taxon>Agaricomycetidae</taxon>
        <taxon>Agaricales</taxon>
        <taxon>Agaricineae</taxon>
        <taxon>Strophariaceae</taxon>
        <taxon>Psilocybe</taxon>
    </lineage>
</organism>
<feature type="compositionally biased region" description="Acidic residues" evidence="1">
    <location>
        <begin position="927"/>
        <end position="945"/>
    </location>
</feature>
<feature type="compositionally biased region" description="Acidic residues" evidence="1">
    <location>
        <begin position="2043"/>
        <end position="2053"/>
    </location>
</feature>
<feature type="region of interest" description="Disordered" evidence="1">
    <location>
        <begin position="1436"/>
        <end position="1456"/>
    </location>
</feature>
<feature type="compositionally biased region" description="Basic and acidic residues" evidence="1">
    <location>
        <begin position="201"/>
        <end position="214"/>
    </location>
</feature>
<feature type="compositionally biased region" description="Acidic residues" evidence="1">
    <location>
        <begin position="170"/>
        <end position="184"/>
    </location>
</feature>
<proteinExistence type="predicted"/>
<dbReference type="Proteomes" id="UP000283269">
    <property type="component" value="Unassembled WGS sequence"/>
</dbReference>
<feature type="compositionally biased region" description="Acidic residues" evidence="1">
    <location>
        <begin position="233"/>
        <end position="248"/>
    </location>
</feature>
<dbReference type="OrthoDB" id="2804229at2759"/>
<feature type="region of interest" description="Disordered" evidence="1">
    <location>
        <begin position="1933"/>
        <end position="2122"/>
    </location>
</feature>
<feature type="compositionally biased region" description="Acidic residues" evidence="1">
    <location>
        <begin position="215"/>
        <end position="225"/>
    </location>
</feature>
<dbReference type="InParanoid" id="A0A409XCB8"/>
<feature type="region of interest" description="Disordered" evidence="1">
    <location>
        <begin position="910"/>
        <end position="1060"/>
    </location>
</feature>
<feature type="region of interest" description="Disordered" evidence="1">
    <location>
        <begin position="1195"/>
        <end position="1239"/>
    </location>
</feature>
<feature type="compositionally biased region" description="Acidic residues" evidence="1">
    <location>
        <begin position="730"/>
        <end position="739"/>
    </location>
</feature>
<feature type="compositionally biased region" description="Basic and acidic residues" evidence="1">
    <location>
        <begin position="1519"/>
        <end position="1528"/>
    </location>
</feature>
<feature type="compositionally biased region" description="Polar residues" evidence="1">
    <location>
        <begin position="188"/>
        <end position="200"/>
    </location>
</feature>
<accession>A0A409XCB8</accession>
<feature type="region of interest" description="Disordered" evidence="1">
    <location>
        <begin position="115"/>
        <end position="351"/>
    </location>
</feature>
<feature type="region of interest" description="Disordered" evidence="1">
    <location>
        <begin position="824"/>
        <end position="853"/>
    </location>
</feature>
<keyword evidence="3" id="KW-1185">Reference proteome</keyword>
<feature type="region of interest" description="Disordered" evidence="1">
    <location>
        <begin position="1750"/>
        <end position="1823"/>
    </location>
</feature>
<feature type="compositionally biased region" description="Polar residues" evidence="1">
    <location>
        <begin position="15"/>
        <end position="32"/>
    </location>
</feature>
<name>A0A409XCB8_PSICY</name>
<feature type="compositionally biased region" description="Acidic residues" evidence="1">
    <location>
        <begin position="637"/>
        <end position="648"/>
    </location>
</feature>
<feature type="compositionally biased region" description="Low complexity" evidence="1">
    <location>
        <begin position="1969"/>
        <end position="1978"/>
    </location>
</feature>
<feature type="region of interest" description="Disordered" evidence="1">
    <location>
        <begin position="1705"/>
        <end position="1733"/>
    </location>
</feature>
<feature type="compositionally biased region" description="Acidic residues" evidence="1">
    <location>
        <begin position="262"/>
        <end position="284"/>
    </location>
</feature>
<evidence type="ECO:0000313" key="2">
    <source>
        <dbReference type="EMBL" id="PPQ88448.1"/>
    </source>
</evidence>
<gene>
    <name evidence="2" type="ORF">CVT25_011574</name>
</gene>
<feature type="compositionally biased region" description="Polar residues" evidence="1">
    <location>
        <begin position="329"/>
        <end position="342"/>
    </location>
</feature>
<feature type="compositionally biased region" description="Basic residues" evidence="1">
    <location>
        <begin position="2060"/>
        <end position="2073"/>
    </location>
</feature>
<dbReference type="EMBL" id="NHYD01002079">
    <property type="protein sequence ID" value="PPQ88448.1"/>
    <property type="molecule type" value="Genomic_DNA"/>
</dbReference>
<evidence type="ECO:0000256" key="1">
    <source>
        <dbReference type="SAM" id="MobiDB-lite"/>
    </source>
</evidence>
<feature type="region of interest" description="Disordered" evidence="1">
    <location>
        <begin position="1"/>
        <end position="42"/>
    </location>
</feature>
<feature type="compositionally biased region" description="Low complexity" evidence="1">
    <location>
        <begin position="1804"/>
        <end position="1814"/>
    </location>
</feature>
<feature type="compositionally biased region" description="Polar residues" evidence="1">
    <location>
        <begin position="1676"/>
        <end position="1686"/>
    </location>
</feature>
<feature type="compositionally biased region" description="Acidic residues" evidence="1">
    <location>
        <begin position="309"/>
        <end position="328"/>
    </location>
</feature>
<evidence type="ECO:0000313" key="3">
    <source>
        <dbReference type="Proteomes" id="UP000283269"/>
    </source>
</evidence>
<comment type="caution">
    <text evidence="2">The sequence shown here is derived from an EMBL/GenBank/DDBJ whole genome shotgun (WGS) entry which is preliminary data.</text>
</comment>